<dbReference type="EMBL" id="NMUH01007267">
    <property type="protein sequence ID" value="MQM16963.1"/>
    <property type="molecule type" value="Genomic_DNA"/>
</dbReference>
<evidence type="ECO:0000313" key="2">
    <source>
        <dbReference type="EMBL" id="MQM16963.1"/>
    </source>
</evidence>
<comment type="caution">
    <text evidence="2">The sequence shown here is derived from an EMBL/GenBank/DDBJ whole genome shotgun (WGS) entry which is preliminary data.</text>
</comment>
<sequence length="131" mass="14406">YFPPKISTLLFPFPFANPRNPRCAEALHLHHLSPRSPVSAPCIAIVSDTRRRSLDDIGAVHRLSPRIATPRRASPPRASPSIPSTVGRAREPLFEPSDTTFEGRGGILIVSASNLVYHVKGSGRRPPWRQA</sequence>
<gene>
    <name evidence="2" type="ORF">Taro_049926</name>
</gene>
<proteinExistence type="predicted"/>
<feature type="region of interest" description="Disordered" evidence="1">
    <location>
        <begin position="66"/>
        <end position="97"/>
    </location>
</feature>
<name>A0A843XCD9_COLES</name>
<dbReference type="Proteomes" id="UP000652761">
    <property type="component" value="Unassembled WGS sequence"/>
</dbReference>
<protein>
    <submittedName>
        <fullName evidence="2">Uncharacterized protein</fullName>
    </submittedName>
</protein>
<keyword evidence="3" id="KW-1185">Reference proteome</keyword>
<evidence type="ECO:0000256" key="1">
    <source>
        <dbReference type="SAM" id="MobiDB-lite"/>
    </source>
</evidence>
<organism evidence="2 3">
    <name type="scientific">Colocasia esculenta</name>
    <name type="common">Wild taro</name>
    <name type="synonym">Arum esculentum</name>
    <dbReference type="NCBI Taxonomy" id="4460"/>
    <lineage>
        <taxon>Eukaryota</taxon>
        <taxon>Viridiplantae</taxon>
        <taxon>Streptophyta</taxon>
        <taxon>Embryophyta</taxon>
        <taxon>Tracheophyta</taxon>
        <taxon>Spermatophyta</taxon>
        <taxon>Magnoliopsida</taxon>
        <taxon>Liliopsida</taxon>
        <taxon>Araceae</taxon>
        <taxon>Aroideae</taxon>
        <taxon>Colocasieae</taxon>
        <taxon>Colocasia</taxon>
    </lineage>
</organism>
<reference evidence="2" key="1">
    <citation type="submission" date="2017-07" db="EMBL/GenBank/DDBJ databases">
        <title>Taro Niue Genome Assembly and Annotation.</title>
        <authorList>
            <person name="Atibalentja N."/>
            <person name="Keating K."/>
            <person name="Fields C.J."/>
        </authorList>
    </citation>
    <scope>NUCLEOTIDE SEQUENCE</scope>
    <source>
        <strain evidence="2">Niue_2</strain>
        <tissue evidence="2">Leaf</tissue>
    </source>
</reference>
<feature type="non-terminal residue" evidence="2">
    <location>
        <position position="1"/>
    </location>
</feature>
<dbReference type="AlphaFoldDB" id="A0A843XCD9"/>
<accession>A0A843XCD9</accession>
<evidence type="ECO:0000313" key="3">
    <source>
        <dbReference type="Proteomes" id="UP000652761"/>
    </source>
</evidence>
<feature type="non-terminal residue" evidence="2">
    <location>
        <position position="131"/>
    </location>
</feature>
<feature type="compositionally biased region" description="Low complexity" evidence="1">
    <location>
        <begin position="66"/>
        <end position="85"/>
    </location>
</feature>